<feature type="domain" description="WLM" evidence="1">
    <location>
        <begin position="124"/>
        <end position="330"/>
    </location>
</feature>
<dbReference type="STRING" id="2020962.A0A2N1JAV7"/>
<dbReference type="PROSITE" id="PS51397">
    <property type="entry name" value="WLM"/>
    <property type="match status" value="1"/>
</dbReference>
<dbReference type="CDD" id="cd17039">
    <property type="entry name" value="Ubl_ubiquitin_like"/>
    <property type="match status" value="1"/>
</dbReference>
<dbReference type="InterPro" id="IPR013536">
    <property type="entry name" value="WLM_dom"/>
</dbReference>
<dbReference type="GO" id="GO:0070628">
    <property type="term" value="F:proteasome binding"/>
    <property type="evidence" value="ECO:0007669"/>
    <property type="project" value="TreeGrafter"/>
</dbReference>
<evidence type="ECO:0000313" key="3">
    <source>
        <dbReference type="Proteomes" id="UP000232875"/>
    </source>
</evidence>
<accession>A0A2N1JAV7</accession>
<keyword evidence="3" id="KW-1185">Reference proteome</keyword>
<organism evidence="2 3">
    <name type="scientific">Malassezia vespertilionis</name>
    <dbReference type="NCBI Taxonomy" id="2020962"/>
    <lineage>
        <taxon>Eukaryota</taxon>
        <taxon>Fungi</taxon>
        <taxon>Dikarya</taxon>
        <taxon>Basidiomycota</taxon>
        <taxon>Ustilaginomycotina</taxon>
        <taxon>Malasseziomycetes</taxon>
        <taxon>Malasseziales</taxon>
        <taxon>Malasseziaceae</taxon>
        <taxon>Malassezia</taxon>
    </lineage>
</organism>
<dbReference type="Pfam" id="PF08325">
    <property type="entry name" value="WLM"/>
    <property type="match status" value="1"/>
</dbReference>
<protein>
    <recommendedName>
        <fullName evidence="1">WLM domain-containing protein</fullName>
    </recommendedName>
</protein>
<dbReference type="SUPFAM" id="SSF54236">
    <property type="entry name" value="Ubiquitin-like"/>
    <property type="match status" value="1"/>
</dbReference>
<dbReference type="AlphaFoldDB" id="A0A2N1JAV7"/>
<sequence length="347" mass="38687">MEPMRAVITARYRGKEQEIEVDRASFVSELQEAFYFAFGVPAAHQKLLAQRPVAANLARILQRGLAPATTISEAGITGGMHITVLGATEIEVRRIKAEEGAWARRNGPRQYHLSMLRNTKPRSTTTPAPPPVFLKLAVHPGIRDTHHLYGKVMQYLERLANDPAVLHVCRLHAYKVGMLSELLPHEHPQLLGLNENRGQRILLRIRTDDADGTRDYKTTRRVLMHELAHNDVRTWCTYPQISGHPPEFKVLNSLLNKELEAFERAQESGSHTLRRGPAYEPATLGAAPGNVRGGAYVLGGKDAAQGVPCASDQLEERRRRILQATEARLAQLDKEIDTGCGNHLQQP</sequence>
<dbReference type="PANTHER" id="PTHR47795:SF1">
    <property type="entry name" value="DNA-DEPENDENT METALLOPROTEASE WSS1 HOMOLOG 2"/>
    <property type="match status" value="1"/>
</dbReference>
<name>A0A2N1JAV7_9BASI</name>
<dbReference type="Proteomes" id="UP000232875">
    <property type="component" value="Unassembled WGS sequence"/>
</dbReference>
<dbReference type="PANTHER" id="PTHR47795">
    <property type="entry name" value="UBIQUITIN AND WLM DOMAIN-CONTAINING METALLOPROTEASE SPCC1442.07C"/>
    <property type="match status" value="1"/>
</dbReference>
<gene>
    <name evidence="2" type="ORF">MVES_002626</name>
</gene>
<reference evidence="2 3" key="1">
    <citation type="submission" date="2017-10" db="EMBL/GenBank/DDBJ databases">
        <title>A novel species of cold-tolerant Malassezia isolated from bats.</title>
        <authorList>
            <person name="Lorch J.M."/>
            <person name="Palmer J.M."/>
            <person name="Vanderwolf K.J."/>
            <person name="Schmidt K.Z."/>
            <person name="Verant M.L."/>
            <person name="Weller T.J."/>
            <person name="Blehert D.S."/>
        </authorList>
    </citation>
    <scope>NUCLEOTIDE SEQUENCE [LARGE SCALE GENOMIC DNA]</scope>
    <source>
        <strain evidence="2 3">NWHC:44797-103</strain>
    </source>
</reference>
<dbReference type="InterPro" id="IPR029071">
    <property type="entry name" value="Ubiquitin-like_domsf"/>
</dbReference>
<proteinExistence type="predicted"/>
<dbReference type="EMBL" id="KZ454991">
    <property type="protein sequence ID" value="PKI83685.1"/>
    <property type="molecule type" value="Genomic_DNA"/>
</dbReference>
<evidence type="ECO:0000259" key="1">
    <source>
        <dbReference type="PROSITE" id="PS51397"/>
    </source>
</evidence>
<dbReference type="Gene3D" id="3.10.20.90">
    <property type="entry name" value="Phosphatidylinositol 3-kinase Catalytic Subunit, Chain A, domain 1"/>
    <property type="match status" value="1"/>
</dbReference>
<evidence type="ECO:0000313" key="2">
    <source>
        <dbReference type="EMBL" id="PKI83685.1"/>
    </source>
</evidence>
<dbReference type="OrthoDB" id="49605at2759"/>